<dbReference type="Proteomes" id="UP001204798">
    <property type="component" value="Unassembled WGS sequence"/>
</dbReference>
<sequence length="126" mass="15414">MAQVSTRWTAERLMEAVKKLTPEEFRRFWEQLSAWRAEQEQKFLRIIRENSQLPPKKQRRFNQLRRKLRDETISEREYEELLSLWQEVERRNVERLKALIELAKLRGVSVQELMRQLVIGENTDVF</sequence>
<gene>
    <name evidence="1" type="ORF">M2350_002857</name>
</gene>
<protein>
    <submittedName>
        <fullName evidence="1">5'-deoxynucleotidase YfbR-like HD superfamily hydrolase</fullName>
    </submittedName>
</protein>
<comment type="caution">
    <text evidence="1">The sequence shown here is derived from an EMBL/GenBank/DDBJ whole genome shotgun (WGS) entry which is preliminary data.</text>
</comment>
<evidence type="ECO:0000313" key="1">
    <source>
        <dbReference type="EMBL" id="MCS3920428.1"/>
    </source>
</evidence>
<proteinExistence type="predicted"/>
<reference evidence="1 2" key="1">
    <citation type="submission" date="2022-08" db="EMBL/GenBank/DDBJ databases">
        <title>Bacterial and archaeal communities from various locations to study Microbial Dark Matter (Phase II).</title>
        <authorList>
            <person name="Stepanauskas R."/>
        </authorList>
    </citation>
    <scope>NUCLEOTIDE SEQUENCE [LARGE SCALE GENOMIC DNA]</scope>
    <source>
        <strain evidence="1 2">PD1</strain>
    </source>
</reference>
<organism evidence="1 2">
    <name type="scientific">Candidatus Fervidibacter sacchari</name>
    <dbReference type="NCBI Taxonomy" id="1448929"/>
    <lineage>
        <taxon>Bacteria</taxon>
        <taxon>Candidatus Fervidibacterota</taxon>
        <taxon>Candidatus Fervidibacter</taxon>
    </lineage>
</organism>
<evidence type="ECO:0000313" key="2">
    <source>
        <dbReference type="Proteomes" id="UP001204798"/>
    </source>
</evidence>
<dbReference type="EMBL" id="JANUCP010000005">
    <property type="protein sequence ID" value="MCS3920428.1"/>
    <property type="molecule type" value="Genomic_DNA"/>
</dbReference>
<name>A0ABT2EU46_9BACT</name>
<dbReference type="RefSeq" id="WP_259099633.1">
    <property type="nucleotide sequence ID" value="NZ_CP130454.1"/>
</dbReference>
<keyword evidence="2" id="KW-1185">Reference proteome</keyword>
<accession>A0ABT2EU46</accession>